<evidence type="ECO:0000313" key="1">
    <source>
        <dbReference type="EMBL" id="ATC64830.1"/>
    </source>
</evidence>
<dbReference type="SUPFAM" id="SSF48452">
    <property type="entry name" value="TPR-like"/>
    <property type="match status" value="1"/>
</dbReference>
<dbReference type="OrthoDB" id="188839at2"/>
<dbReference type="RefSeq" id="WP_096056461.1">
    <property type="nucleotide sequence ID" value="NZ_CP023344.1"/>
</dbReference>
<dbReference type="Gene3D" id="1.25.40.10">
    <property type="entry name" value="Tetratricopeptide repeat domain"/>
    <property type="match status" value="1"/>
</dbReference>
<dbReference type="KEGG" id="vbh:CMV30_13115"/>
<reference evidence="1 2" key="1">
    <citation type="submission" date="2017-09" db="EMBL/GenBank/DDBJ databases">
        <title>Complete genome sequence of Verrucomicrobial strain HZ-65, isolated from freshwater.</title>
        <authorList>
            <person name="Choi A."/>
        </authorList>
    </citation>
    <scope>NUCLEOTIDE SEQUENCE [LARGE SCALE GENOMIC DNA]</scope>
    <source>
        <strain evidence="1 2">HZ-65</strain>
    </source>
</reference>
<name>A0A290QC98_9BACT</name>
<protein>
    <recommendedName>
        <fullName evidence="3">MalT-like TPR region domain-containing protein</fullName>
    </recommendedName>
</protein>
<dbReference type="EMBL" id="CP023344">
    <property type="protein sequence ID" value="ATC64830.1"/>
    <property type="molecule type" value="Genomic_DNA"/>
</dbReference>
<dbReference type="Proteomes" id="UP000217265">
    <property type="component" value="Chromosome"/>
</dbReference>
<evidence type="ECO:0008006" key="3">
    <source>
        <dbReference type="Google" id="ProtNLM"/>
    </source>
</evidence>
<evidence type="ECO:0000313" key="2">
    <source>
        <dbReference type="Proteomes" id="UP000217265"/>
    </source>
</evidence>
<dbReference type="InterPro" id="IPR011990">
    <property type="entry name" value="TPR-like_helical_dom_sf"/>
</dbReference>
<gene>
    <name evidence="1" type="ORF">CMV30_13115</name>
</gene>
<keyword evidence="2" id="KW-1185">Reference proteome</keyword>
<organism evidence="1 2">
    <name type="scientific">Nibricoccus aquaticus</name>
    <dbReference type="NCBI Taxonomy" id="2576891"/>
    <lineage>
        <taxon>Bacteria</taxon>
        <taxon>Pseudomonadati</taxon>
        <taxon>Verrucomicrobiota</taxon>
        <taxon>Opitutia</taxon>
        <taxon>Opitutales</taxon>
        <taxon>Opitutaceae</taxon>
        <taxon>Nibricoccus</taxon>
    </lineage>
</organism>
<sequence length="460" mass="49601">MENPAAPVPNPKIAEALAFLQAAEQSAATGDPSRAAWTVQQFDEGLSRLQPFIKDGGDPLRWFSLGLLGRANVLRSRGEAGLAEALKSYDGAVKVLTAASATGPSEEFRRDDLGNVWINRGLALLAAGAPEQLAEAVKNFDACIELRTGLSEGPNHQFRFGLAAGWMNRADALTRLGSPENLAEALRSYDAALPVMQALPINENDWFRHRLAVAWMNRGITAQAIGGAESVAEALKGFDRAIELLAGHRVLERPEGKHLLACVWLNRAGLLLATSPEKMTEAREAALAAKETIAGMEEQQPGMADVALKARHAICRAAAARLAEAKPGDDVKELIGEATDAVDEGLALSRLWEERGLAAFKPMEAELFRFGTEIYSKHQPHFLAEFVLENLDPERSAVAKKASAPMMQAGVEAVAKTLQGLQARGFGELGKPGMERLIEALGDLRAADERLRAVRMRVRA</sequence>
<proteinExistence type="predicted"/>
<dbReference type="AlphaFoldDB" id="A0A290QC98"/>
<accession>A0A290QC98</accession>